<dbReference type="EMBL" id="SMJU01000001">
    <property type="protein sequence ID" value="TDB69232.1"/>
    <property type="molecule type" value="Genomic_DNA"/>
</dbReference>
<gene>
    <name evidence="2" type="ORF">EZE20_02555</name>
</gene>
<dbReference type="PANTHER" id="PTHR37833">
    <property type="entry name" value="LIPOPROTEIN-RELATED"/>
    <property type="match status" value="1"/>
</dbReference>
<dbReference type="Gene3D" id="2.60.40.10">
    <property type="entry name" value="Immunoglobulins"/>
    <property type="match status" value="1"/>
</dbReference>
<protein>
    <submittedName>
        <fullName evidence="2">DUF1573 domain-containing protein</fullName>
    </submittedName>
</protein>
<reference evidence="2 3" key="1">
    <citation type="submission" date="2019-02" db="EMBL/GenBank/DDBJ databases">
        <title>Arundinibacter roseus gen. nov., sp. nov., a new member of the family Cytophagaceae.</title>
        <authorList>
            <person name="Szuroczki S."/>
            <person name="Khayer B."/>
            <person name="Sproer C."/>
            <person name="Toumi M."/>
            <person name="Szabo A."/>
            <person name="Felfoldi T."/>
            <person name="Schumann P."/>
            <person name="Toth E."/>
        </authorList>
    </citation>
    <scope>NUCLEOTIDE SEQUENCE [LARGE SCALE GENOMIC DNA]</scope>
    <source>
        <strain evidence="2 3">DMA-k-7a</strain>
    </source>
</reference>
<dbReference type="OrthoDB" id="826619at2"/>
<keyword evidence="1" id="KW-0732">Signal</keyword>
<proteinExistence type="predicted"/>
<dbReference type="Pfam" id="PF07610">
    <property type="entry name" value="DUF1573"/>
    <property type="match status" value="1"/>
</dbReference>
<evidence type="ECO:0000256" key="1">
    <source>
        <dbReference type="SAM" id="SignalP"/>
    </source>
</evidence>
<dbReference type="Proteomes" id="UP000295706">
    <property type="component" value="Unassembled WGS sequence"/>
</dbReference>
<feature type="signal peptide" evidence="1">
    <location>
        <begin position="1"/>
        <end position="23"/>
    </location>
</feature>
<dbReference type="RefSeq" id="WP_132114124.1">
    <property type="nucleotide sequence ID" value="NZ_SMJU01000001.1"/>
</dbReference>
<keyword evidence="3" id="KW-1185">Reference proteome</keyword>
<dbReference type="PANTHER" id="PTHR37833:SF1">
    <property type="entry name" value="SIGNAL PEPTIDE PROTEIN"/>
    <property type="match status" value="1"/>
</dbReference>
<name>A0A4R4KQM9_9BACT</name>
<evidence type="ECO:0000313" key="3">
    <source>
        <dbReference type="Proteomes" id="UP000295706"/>
    </source>
</evidence>
<evidence type="ECO:0000313" key="2">
    <source>
        <dbReference type="EMBL" id="TDB69232.1"/>
    </source>
</evidence>
<comment type="caution">
    <text evidence="2">The sequence shown here is derived from an EMBL/GenBank/DDBJ whole genome shotgun (WGS) entry which is preliminary data.</text>
</comment>
<feature type="chain" id="PRO_5020537048" evidence="1">
    <location>
        <begin position="24"/>
        <end position="125"/>
    </location>
</feature>
<dbReference type="AlphaFoldDB" id="A0A4R4KQM9"/>
<dbReference type="InterPro" id="IPR013783">
    <property type="entry name" value="Ig-like_fold"/>
</dbReference>
<organism evidence="2 3">
    <name type="scientific">Arundinibacter roseus</name>
    <dbReference type="NCBI Taxonomy" id="2070510"/>
    <lineage>
        <taxon>Bacteria</taxon>
        <taxon>Pseudomonadati</taxon>
        <taxon>Bacteroidota</taxon>
        <taxon>Cytophagia</taxon>
        <taxon>Cytophagales</taxon>
        <taxon>Spirosomataceae</taxon>
        <taxon>Arundinibacter</taxon>
    </lineage>
</organism>
<sequence length="125" mass="13071">MKTTKLSLAFVAFCLATAVFAHAAASFSWIETSHDFGKIQKGKPVVASFEFKNSGTQPLVISQAVGSCGCTGVEFSKDPILPNQTGSIKATFNAAVVGPFSKSVTVTSNAETGVVVLKIHGEVFE</sequence>
<dbReference type="InterPro" id="IPR011467">
    <property type="entry name" value="DUF1573"/>
</dbReference>
<accession>A0A4R4KQM9</accession>